<proteinExistence type="predicted"/>
<keyword evidence="2" id="KW-1185">Reference proteome</keyword>
<dbReference type="Proteomes" id="UP001187531">
    <property type="component" value="Unassembled WGS sequence"/>
</dbReference>
<dbReference type="EMBL" id="JAVRJZ010000113">
    <property type="protein sequence ID" value="KAK2703178.1"/>
    <property type="molecule type" value="Genomic_DNA"/>
</dbReference>
<name>A0AA88H2R2_ARTSF</name>
<dbReference type="AlphaFoldDB" id="A0AA88H2R2"/>
<comment type="caution">
    <text evidence="1">The sequence shown here is derived from an EMBL/GenBank/DDBJ whole genome shotgun (WGS) entry which is preliminary data.</text>
</comment>
<protein>
    <submittedName>
        <fullName evidence="1">Uncharacterized protein</fullName>
    </submittedName>
</protein>
<gene>
    <name evidence="1" type="ORF">QYM36_018319</name>
</gene>
<organism evidence="1 2">
    <name type="scientific">Artemia franciscana</name>
    <name type="common">Brine shrimp</name>
    <name type="synonym">Artemia sanfranciscana</name>
    <dbReference type="NCBI Taxonomy" id="6661"/>
    <lineage>
        <taxon>Eukaryota</taxon>
        <taxon>Metazoa</taxon>
        <taxon>Ecdysozoa</taxon>
        <taxon>Arthropoda</taxon>
        <taxon>Crustacea</taxon>
        <taxon>Branchiopoda</taxon>
        <taxon>Anostraca</taxon>
        <taxon>Artemiidae</taxon>
        <taxon>Artemia</taxon>
    </lineage>
</organism>
<evidence type="ECO:0000313" key="2">
    <source>
        <dbReference type="Proteomes" id="UP001187531"/>
    </source>
</evidence>
<sequence length="168" mass="19162">MRKTPRQIVDDRVLCTKIYADDTLIDEFYDNSQSVIDSIPLHDLTCIAVDLKAKVGPDRSYCLGVMGQRGLGTITKNGAPLFSFTKGNDLLISGELFQHKDINTYTWTSRKGIVKNQIDHFLIHHPDGARLFAIQMANKPKRRSKLPKCLRWFRPQTSSHHTQIEPEV</sequence>
<reference evidence="1" key="1">
    <citation type="submission" date="2023-07" db="EMBL/GenBank/DDBJ databases">
        <title>Chromosome-level genome assembly of Artemia franciscana.</title>
        <authorList>
            <person name="Jo E."/>
        </authorList>
    </citation>
    <scope>NUCLEOTIDE SEQUENCE</scope>
    <source>
        <tissue evidence="1">Whole body</tissue>
    </source>
</reference>
<evidence type="ECO:0000313" key="1">
    <source>
        <dbReference type="EMBL" id="KAK2703178.1"/>
    </source>
</evidence>
<accession>A0AA88H2R2</accession>